<dbReference type="GO" id="GO:0005814">
    <property type="term" value="C:centriole"/>
    <property type="evidence" value="ECO:0007669"/>
    <property type="project" value="UniProtKB-SubCell"/>
</dbReference>
<evidence type="ECO:0000256" key="5">
    <source>
        <dbReference type="ARBA" id="ARBA00022015"/>
    </source>
</evidence>
<evidence type="ECO:0000313" key="12">
    <source>
        <dbReference type="EMBL" id="SPQ96283.1"/>
    </source>
</evidence>
<dbReference type="PANTHER" id="PTHR31539:SF1">
    <property type="entry name" value="CENTROSOMAL PROTEIN OF 19 KDA"/>
    <property type="match status" value="1"/>
</dbReference>
<comment type="similarity">
    <text evidence="4">Belongs to the CEP19 family.</text>
</comment>
<evidence type="ECO:0000256" key="8">
    <source>
        <dbReference type="ARBA" id="ARBA00023069"/>
    </source>
</evidence>
<evidence type="ECO:0000256" key="10">
    <source>
        <dbReference type="ARBA" id="ARBA00023273"/>
    </source>
</evidence>
<dbReference type="GO" id="GO:0097712">
    <property type="term" value="P:vesicle targeting, trans-Golgi to periciliary membrane compartment"/>
    <property type="evidence" value="ECO:0007669"/>
    <property type="project" value="TreeGrafter"/>
</dbReference>
<evidence type="ECO:0000313" key="13">
    <source>
        <dbReference type="Proteomes" id="UP000290189"/>
    </source>
</evidence>
<sequence>MSALGALPALPSLGRGAVAGGLPPLPALKKVPPLATANLTGPRIIPLKVAIRFTPPTFALVYTDNKHRRTRIHQVTFPANVTREEDALTFLRSRHARYVDVIEEQQVADLVRQMFDRPDVQPGRDGELDFDDLDLNKVPPEHLLAAKEAMNKSFEKNQVTPNDEAFQYDKRMEFNANKPSDWDEEQEDGIEDELDFSAAEMTDDEH</sequence>
<keyword evidence="10" id="KW-0966">Cell projection</keyword>
<organism evidence="12 13">
    <name type="scientific">Plasmodiophora brassicae</name>
    <name type="common">Clubroot disease agent</name>
    <dbReference type="NCBI Taxonomy" id="37360"/>
    <lineage>
        <taxon>Eukaryota</taxon>
        <taxon>Sar</taxon>
        <taxon>Rhizaria</taxon>
        <taxon>Endomyxa</taxon>
        <taxon>Phytomyxea</taxon>
        <taxon>Plasmodiophorida</taxon>
        <taxon>Plasmodiophoridae</taxon>
        <taxon>Plasmodiophora</taxon>
    </lineage>
</organism>
<protein>
    <recommendedName>
        <fullName evidence="5">Centrosomal protein of 19 kDa</fullName>
    </recommendedName>
</protein>
<keyword evidence="9" id="KW-0206">Cytoskeleton</keyword>
<proteinExistence type="inferred from homology"/>
<evidence type="ECO:0000256" key="3">
    <source>
        <dbReference type="ARBA" id="ARBA00004186"/>
    </source>
</evidence>
<name>A0A3P3Y7X0_PLABS</name>
<evidence type="ECO:0000256" key="11">
    <source>
        <dbReference type="SAM" id="MobiDB-lite"/>
    </source>
</evidence>
<comment type="subcellular location">
    <subcellularLocation>
        <location evidence="2">Cytoplasm</location>
        <location evidence="2">Cytoskeleton</location>
        <location evidence="2">Cilium basal body</location>
    </subcellularLocation>
    <subcellularLocation>
        <location evidence="1">Cytoplasm</location>
        <location evidence="1">Cytoskeleton</location>
        <location evidence="1">Microtubule organizing center</location>
        <location evidence="1">Centrosome</location>
        <location evidence="1">Centriole</location>
    </subcellularLocation>
    <subcellularLocation>
        <location evidence="3">Cytoplasm</location>
        <location evidence="3">Cytoskeleton</location>
        <location evidence="3">Spindle</location>
    </subcellularLocation>
</comment>
<dbReference type="AlphaFoldDB" id="A0A3P3Y7X0"/>
<evidence type="ECO:0000256" key="6">
    <source>
        <dbReference type="ARBA" id="ARBA00022490"/>
    </source>
</evidence>
<keyword evidence="12" id="KW-0496">Mitochondrion</keyword>
<dbReference type="GO" id="GO:0034454">
    <property type="term" value="P:microtubule anchoring at centrosome"/>
    <property type="evidence" value="ECO:0007669"/>
    <property type="project" value="TreeGrafter"/>
</dbReference>
<feature type="region of interest" description="Disordered" evidence="11">
    <location>
        <begin position="154"/>
        <end position="206"/>
    </location>
</feature>
<keyword evidence="8" id="KW-0969">Cilium</keyword>
<geneLocation type="mitochondrion" evidence="12"/>
<dbReference type="PANTHER" id="PTHR31539">
    <property type="entry name" value="CENTROSOMAL PROTEIN OF 19K CEP19"/>
    <property type="match status" value="1"/>
</dbReference>
<keyword evidence="7" id="KW-0970">Cilium biogenesis/degradation</keyword>
<evidence type="ECO:0000256" key="4">
    <source>
        <dbReference type="ARBA" id="ARBA00009371"/>
    </source>
</evidence>
<dbReference type="InterPro" id="IPR029412">
    <property type="entry name" value="CEP19"/>
</dbReference>
<evidence type="ECO:0000256" key="9">
    <source>
        <dbReference type="ARBA" id="ARBA00023212"/>
    </source>
</evidence>
<evidence type="ECO:0000256" key="1">
    <source>
        <dbReference type="ARBA" id="ARBA00004114"/>
    </source>
</evidence>
<dbReference type="Pfam" id="PF14933">
    <property type="entry name" value="CEP19"/>
    <property type="match status" value="1"/>
</dbReference>
<feature type="compositionally biased region" description="Acidic residues" evidence="11">
    <location>
        <begin position="182"/>
        <end position="206"/>
    </location>
</feature>
<dbReference type="Proteomes" id="UP000290189">
    <property type="component" value="Unassembled WGS sequence"/>
</dbReference>
<evidence type="ECO:0000256" key="7">
    <source>
        <dbReference type="ARBA" id="ARBA00022794"/>
    </source>
</evidence>
<reference evidence="12 13" key="1">
    <citation type="submission" date="2018-03" db="EMBL/GenBank/DDBJ databases">
        <authorList>
            <person name="Fogelqvist J."/>
        </authorList>
    </citation>
    <scope>NUCLEOTIDE SEQUENCE [LARGE SCALE GENOMIC DNA]</scope>
</reference>
<gene>
    <name evidence="12" type="ORF">PLBR_LOCUS3498</name>
</gene>
<dbReference type="EMBL" id="OVEO01000005">
    <property type="protein sequence ID" value="SPQ96283.1"/>
    <property type="molecule type" value="Genomic_DNA"/>
</dbReference>
<dbReference type="GO" id="GO:0000922">
    <property type="term" value="C:spindle pole"/>
    <property type="evidence" value="ECO:0007669"/>
    <property type="project" value="TreeGrafter"/>
</dbReference>
<keyword evidence="6" id="KW-0963">Cytoplasm</keyword>
<accession>A0A3P3Y7X0</accession>
<evidence type="ECO:0000256" key="2">
    <source>
        <dbReference type="ARBA" id="ARBA00004120"/>
    </source>
</evidence>
<dbReference type="GO" id="GO:0036064">
    <property type="term" value="C:ciliary basal body"/>
    <property type="evidence" value="ECO:0007669"/>
    <property type="project" value="TreeGrafter"/>
</dbReference>